<dbReference type="EMBL" id="JBJUIK010000012">
    <property type="protein sequence ID" value="KAL3510340.1"/>
    <property type="molecule type" value="Genomic_DNA"/>
</dbReference>
<protein>
    <submittedName>
        <fullName evidence="1">Uncharacterized protein</fullName>
    </submittedName>
</protein>
<comment type="caution">
    <text evidence="1">The sequence shown here is derived from an EMBL/GenBank/DDBJ whole genome shotgun (WGS) entry which is preliminary data.</text>
</comment>
<proteinExistence type="predicted"/>
<reference evidence="1 2" key="1">
    <citation type="submission" date="2024-11" db="EMBL/GenBank/DDBJ databases">
        <title>A near-complete genome assembly of Cinchona calisaya.</title>
        <authorList>
            <person name="Lian D.C."/>
            <person name="Zhao X.W."/>
            <person name="Wei L."/>
        </authorList>
    </citation>
    <scope>NUCLEOTIDE SEQUENCE [LARGE SCALE GENOMIC DNA]</scope>
    <source>
        <tissue evidence="1">Nenye</tissue>
    </source>
</reference>
<feature type="non-terminal residue" evidence="1">
    <location>
        <position position="1"/>
    </location>
</feature>
<sequence>LILHDFANRVCDAGRLRKLLIQLLVKGSFYESLNRDMAAVNFNFCQNIEEMVLRKKVLDSLLVAGPGSCSEVYHMLQLEKTSRNCFGTVDNTHGLIGAKIEEKNVYPWDSTYIDKLHIFINLANFKIVPVFLGSKTSIA</sequence>
<organism evidence="1 2">
    <name type="scientific">Cinchona calisaya</name>
    <dbReference type="NCBI Taxonomy" id="153742"/>
    <lineage>
        <taxon>Eukaryota</taxon>
        <taxon>Viridiplantae</taxon>
        <taxon>Streptophyta</taxon>
        <taxon>Embryophyta</taxon>
        <taxon>Tracheophyta</taxon>
        <taxon>Spermatophyta</taxon>
        <taxon>Magnoliopsida</taxon>
        <taxon>eudicotyledons</taxon>
        <taxon>Gunneridae</taxon>
        <taxon>Pentapetalae</taxon>
        <taxon>asterids</taxon>
        <taxon>lamiids</taxon>
        <taxon>Gentianales</taxon>
        <taxon>Rubiaceae</taxon>
        <taxon>Cinchonoideae</taxon>
        <taxon>Cinchoneae</taxon>
        <taxon>Cinchona</taxon>
    </lineage>
</organism>
<gene>
    <name evidence="1" type="ORF">ACH5RR_029741</name>
</gene>
<accession>A0ABD2YWC9</accession>
<evidence type="ECO:0000313" key="2">
    <source>
        <dbReference type="Proteomes" id="UP001630127"/>
    </source>
</evidence>
<dbReference type="Proteomes" id="UP001630127">
    <property type="component" value="Unassembled WGS sequence"/>
</dbReference>
<dbReference type="AlphaFoldDB" id="A0ABD2YWC9"/>
<keyword evidence="2" id="KW-1185">Reference proteome</keyword>
<evidence type="ECO:0000313" key="1">
    <source>
        <dbReference type="EMBL" id="KAL3510340.1"/>
    </source>
</evidence>
<name>A0ABD2YWC9_9GENT</name>